<accession>A0ABS3KK90</accession>
<gene>
    <name evidence="12" type="ORF">IAI61_02550</name>
</gene>
<evidence type="ECO:0000256" key="1">
    <source>
        <dbReference type="ARBA" id="ARBA00004236"/>
    </source>
</evidence>
<dbReference type="PROSITE" id="PS51007">
    <property type="entry name" value="CYTC"/>
    <property type="match status" value="3"/>
</dbReference>
<keyword evidence="3 9" id="KW-0349">Heme</keyword>
<dbReference type="Gene3D" id="1.10.760.10">
    <property type="entry name" value="Cytochrome c-like domain"/>
    <property type="match status" value="2"/>
</dbReference>
<evidence type="ECO:0000313" key="12">
    <source>
        <dbReference type="EMBL" id="MBO1077896.1"/>
    </source>
</evidence>
<feature type="domain" description="Cytochrome c" evidence="11">
    <location>
        <begin position="346"/>
        <end position="432"/>
    </location>
</feature>
<feature type="compositionally biased region" description="Basic and acidic residues" evidence="10">
    <location>
        <begin position="312"/>
        <end position="325"/>
    </location>
</feature>
<evidence type="ECO:0000259" key="11">
    <source>
        <dbReference type="PROSITE" id="PS51007"/>
    </source>
</evidence>
<organism evidence="12 13">
    <name type="scientific">Roseomonas haemaphysalidis</name>
    <dbReference type="NCBI Taxonomy" id="2768162"/>
    <lineage>
        <taxon>Bacteria</taxon>
        <taxon>Pseudomonadati</taxon>
        <taxon>Pseudomonadota</taxon>
        <taxon>Alphaproteobacteria</taxon>
        <taxon>Acetobacterales</taxon>
        <taxon>Roseomonadaceae</taxon>
        <taxon>Roseomonas</taxon>
    </lineage>
</organism>
<dbReference type="PANTHER" id="PTHR35008:SF8">
    <property type="entry name" value="ALCOHOL DEHYDROGENASE CYTOCHROME C SUBUNIT"/>
    <property type="match status" value="1"/>
</dbReference>
<name>A0ABS3KK90_9PROT</name>
<dbReference type="Pfam" id="PF13442">
    <property type="entry name" value="Cytochrome_CBB3"/>
    <property type="match status" value="1"/>
</dbReference>
<feature type="domain" description="Cytochrome c" evidence="11">
    <location>
        <begin position="45"/>
        <end position="148"/>
    </location>
</feature>
<dbReference type="Pfam" id="PF00034">
    <property type="entry name" value="Cytochrom_C"/>
    <property type="match status" value="1"/>
</dbReference>
<evidence type="ECO:0000256" key="10">
    <source>
        <dbReference type="SAM" id="MobiDB-lite"/>
    </source>
</evidence>
<dbReference type="PANTHER" id="PTHR35008">
    <property type="entry name" value="BLL4482 PROTEIN-RELATED"/>
    <property type="match status" value="1"/>
</dbReference>
<dbReference type="InterPro" id="IPR009056">
    <property type="entry name" value="Cyt_c-like_dom"/>
</dbReference>
<evidence type="ECO:0000256" key="9">
    <source>
        <dbReference type="PROSITE-ProRule" id="PRU00433"/>
    </source>
</evidence>
<protein>
    <submittedName>
        <fullName evidence="12">C-type cytochrome</fullName>
    </submittedName>
</protein>
<comment type="subcellular location">
    <subcellularLocation>
        <location evidence="1">Cell membrane</location>
    </subcellularLocation>
</comment>
<evidence type="ECO:0000256" key="4">
    <source>
        <dbReference type="ARBA" id="ARBA00022723"/>
    </source>
</evidence>
<dbReference type="InterPro" id="IPR051459">
    <property type="entry name" value="Cytochrome_c-type_DH"/>
</dbReference>
<feature type="domain" description="Cytochrome c" evidence="11">
    <location>
        <begin position="199"/>
        <end position="306"/>
    </location>
</feature>
<keyword evidence="2" id="KW-1003">Cell membrane</keyword>
<keyword evidence="4 9" id="KW-0479">Metal-binding</keyword>
<dbReference type="Proteomes" id="UP001518989">
    <property type="component" value="Unassembled WGS sequence"/>
</dbReference>
<evidence type="ECO:0000256" key="3">
    <source>
        <dbReference type="ARBA" id="ARBA00022617"/>
    </source>
</evidence>
<keyword evidence="8" id="KW-0472">Membrane</keyword>
<evidence type="ECO:0000256" key="8">
    <source>
        <dbReference type="ARBA" id="ARBA00023136"/>
    </source>
</evidence>
<feature type="region of interest" description="Disordered" evidence="10">
    <location>
        <begin position="446"/>
        <end position="474"/>
    </location>
</feature>
<dbReference type="RefSeq" id="WP_207415290.1">
    <property type="nucleotide sequence ID" value="NZ_CP061179.1"/>
</dbReference>
<keyword evidence="5" id="KW-0732">Signal</keyword>
<dbReference type="PIRSF" id="PIRSF000018">
    <property type="entry name" value="Mb_ADH_cyt_c"/>
    <property type="match status" value="1"/>
</dbReference>
<dbReference type="EMBL" id="JACTNG010000001">
    <property type="protein sequence ID" value="MBO1077896.1"/>
    <property type="molecule type" value="Genomic_DNA"/>
</dbReference>
<keyword evidence="6" id="KW-0677">Repeat</keyword>
<comment type="caution">
    <text evidence="12">The sequence shown here is derived from an EMBL/GenBank/DDBJ whole genome shotgun (WGS) entry which is preliminary data.</text>
</comment>
<evidence type="ECO:0000313" key="13">
    <source>
        <dbReference type="Proteomes" id="UP001518989"/>
    </source>
</evidence>
<evidence type="ECO:0000256" key="6">
    <source>
        <dbReference type="ARBA" id="ARBA00022737"/>
    </source>
</evidence>
<keyword evidence="13" id="KW-1185">Reference proteome</keyword>
<feature type="region of interest" description="Disordered" evidence="10">
    <location>
        <begin position="309"/>
        <end position="346"/>
    </location>
</feature>
<evidence type="ECO:0000256" key="5">
    <source>
        <dbReference type="ARBA" id="ARBA00022729"/>
    </source>
</evidence>
<dbReference type="InterPro" id="IPR014353">
    <property type="entry name" value="Membr-bd_ADH_cyt_c"/>
</dbReference>
<keyword evidence="7 9" id="KW-0408">Iron</keyword>
<dbReference type="InterPro" id="IPR036909">
    <property type="entry name" value="Cyt_c-like_dom_sf"/>
</dbReference>
<dbReference type="SUPFAM" id="SSF46626">
    <property type="entry name" value="Cytochrome c"/>
    <property type="match status" value="3"/>
</dbReference>
<proteinExistence type="predicted"/>
<evidence type="ECO:0000256" key="2">
    <source>
        <dbReference type="ARBA" id="ARBA00022475"/>
    </source>
</evidence>
<reference evidence="12 13" key="1">
    <citation type="submission" date="2020-09" db="EMBL/GenBank/DDBJ databases">
        <title>Roseomonas.</title>
        <authorList>
            <person name="Zhu W."/>
        </authorList>
    </citation>
    <scope>NUCLEOTIDE SEQUENCE [LARGE SCALE GENOMIC DNA]</scope>
    <source>
        <strain evidence="12 13">573</strain>
    </source>
</reference>
<sequence>MRRRGYLAVGVAAVVLVGVGGFAAYAWHPAIAPVPPPAASSFDAALVREGATLAAIGNCNVCHSAPGGKIFAGGLAMPTPFGTVYSSNITPDPDTGIGRWSEAAFARSMRQGLDREGRHLYPAFPYDHFTRTTDQDNRALYAFLMTREPVTATPPPNELPFPLNQRWVLAGWKLLFFREGGKPVPAAAVAPDAGGDAAALQARGEYLAEGLGHCGACHTPRNALGAERGDAHFAGGEAEGWQAYALNVDSPAAVPWTEQSMTTYLQQGWHAQHGIARGSMAPVVGNLASVPEADVRAIAHYVVGRMGAPSAERQDQAAKALDRARPAGPGSRPTAGDSQAVPPGQGAAAEGRAIYAAACAGCHEAGRPLPFGGLHLALSTGITGPTPGNLLNVVLDGLPASAGERAPIMPGFRGTLDDRQLAMLAQYLRADFGGGRPAWDNVAAAVGAARSRDHGPSARPTVTTRDAPADPARP</sequence>
<evidence type="ECO:0000256" key="7">
    <source>
        <dbReference type="ARBA" id="ARBA00023004"/>
    </source>
</evidence>